<dbReference type="Proteomes" id="UP000199398">
    <property type="component" value="Unassembled WGS sequence"/>
</dbReference>
<evidence type="ECO:0000313" key="4">
    <source>
        <dbReference type="Proteomes" id="UP000199398"/>
    </source>
</evidence>
<dbReference type="Proteomes" id="UP000270697">
    <property type="component" value="Unassembled WGS sequence"/>
</dbReference>
<gene>
    <name evidence="2" type="ORF">ATL45_2598</name>
    <name evidence="3" type="ORF">SAMN05421805_103214</name>
</gene>
<dbReference type="EMBL" id="FOUP01000003">
    <property type="protein sequence ID" value="SFN20243.1"/>
    <property type="molecule type" value="Genomic_DNA"/>
</dbReference>
<evidence type="ECO:0000256" key="1">
    <source>
        <dbReference type="SAM" id="MobiDB-lite"/>
    </source>
</evidence>
<feature type="compositionally biased region" description="Basic and acidic residues" evidence="1">
    <location>
        <begin position="222"/>
        <end position="239"/>
    </location>
</feature>
<evidence type="ECO:0000313" key="2">
    <source>
        <dbReference type="EMBL" id="RKT84288.1"/>
    </source>
</evidence>
<dbReference type="EMBL" id="RBXX01000002">
    <property type="protein sequence ID" value="RKT84288.1"/>
    <property type="molecule type" value="Genomic_DNA"/>
</dbReference>
<reference evidence="3 4" key="1">
    <citation type="submission" date="2016-10" db="EMBL/GenBank/DDBJ databases">
        <authorList>
            <person name="de Groot N.N."/>
        </authorList>
    </citation>
    <scope>NUCLEOTIDE SEQUENCE [LARGE SCALE GENOMIC DNA]</scope>
    <source>
        <strain evidence="3 4">CPCC 201259</strain>
    </source>
</reference>
<protein>
    <submittedName>
        <fullName evidence="3">Uncharacterized protein</fullName>
    </submittedName>
</protein>
<accession>A0A1I4X435</accession>
<sequence>MGVGVLPLENLALATLNVPDSPQLRARTAELTRPGGVELQLANTYEARDRTGFIAIAVNRSRMVENAWIRPGWPDRIRPDAFPAVLYSTYMTAVQRALAVELAHRPVQQPSAPAPDDAYVDPAALSLEEWVRRTRSRLDAIDAEYDAIRRRQQAPPPDVTEIRSPLGYLTMQMRRGGPIAITGDPQALDNPSSTVLADEILQLFGRAGLGVALGEPSPPVHPQDDTAGEARENCYESRVAEDDHFAELNDSGWLE</sequence>
<evidence type="ECO:0000313" key="5">
    <source>
        <dbReference type="Proteomes" id="UP000270697"/>
    </source>
</evidence>
<evidence type="ECO:0000313" key="3">
    <source>
        <dbReference type="EMBL" id="SFN20243.1"/>
    </source>
</evidence>
<dbReference type="STRING" id="455193.SAMN05421805_103214"/>
<name>A0A1I4X435_9PSEU</name>
<proteinExistence type="predicted"/>
<keyword evidence="5" id="KW-1185">Reference proteome</keyword>
<reference evidence="2 5" key="2">
    <citation type="submission" date="2018-10" db="EMBL/GenBank/DDBJ databases">
        <title>Sequencing the genomes of 1000 actinobacteria strains.</title>
        <authorList>
            <person name="Klenk H.-P."/>
        </authorList>
    </citation>
    <scope>NUCLEOTIDE SEQUENCE [LARGE SCALE GENOMIC DNA]</scope>
    <source>
        <strain evidence="2 5">DSM 45119</strain>
    </source>
</reference>
<feature type="region of interest" description="Disordered" evidence="1">
    <location>
        <begin position="214"/>
        <end position="239"/>
    </location>
</feature>
<dbReference type="AlphaFoldDB" id="A0A1I4X435"/>
<organism evidence="3 4">
    <name type="scientific">Saccharopolyspora antimicrobica</name>
    <dbReference type="NCBI Taxonomy" id="455193"/>
    <lineage>
        <taxon>Bacteria</taxon>
        <taxon>Bacillati</taxon>
        <taxon>Actinomycetota</taxon>
        <taxon>Actinomycetes</taxon>
        <taxon>Pseudonocardiales</taxon>
        <taxon>Pseudonocardiaceae</taxon>
        <taxon>Saccharopolyspora</taxon>
    </lineage>
</organism>